<dbReference type="InParanoid" id="C2KWU1"/>
<evidence type="ECO:0000313" key="8">
    <source>
        <dbReference type="Proteomes" id="UP000004121"/>
    </source>
</evidence>
<dbReference type="Gene3D" id="2.30.310.10">
    <property type="entry name" value="ibrinogen binding protein from staphylococcus aureus domain"/>
    <property type="match status" value="1"/>
</dbReference>
<gene>
    <name evidence="7" type="primary">FbpA</name>
    <name evidence="5" type="synonym">rqcH</name>
    <name evidence="7" type="ORF">HMPREF6123_0960</name>
</gene>
<evidence type="ECO:0000256" key="1">
    <source>
        <dbReference type="ARBA" id="ARBA00022555"/>
    </source>
</evidence>
<dbReference type="eggNOG" id="COG1293">
    <property type="taxonomic scope" value="Bacteria"/>
</dbReference>
<keyword evidence="3 5" id="KW-0694">RNA-binding</keyword>
<dbReference type="HAMAP" id="MF_00844_B">
    <property type="entry name" value="RqcH_B"/>
    <property type="match status" value="1"/>
</dbReference>
<evidence type="ECO:0000256" key="3">
    <source>
        <dbReference type="ARBA" id="ARBA00022884"/>
    </source>
</evidence>
<comment type="function">
    <text evidence="5">Key component of the ribosome quality control system (RQC), a ribosome-associated complex that mediates the extraction of incompletely synthesized nascent chains from stalled ribosomes and their subsequent degradation. RqcH recruits Ala-charged tRNA, and with RqcP directs the elongation of stalled nascent chains on 50S ribosomal subunits, leading to non-templated C-terminal alanine extensions (Ala tail). The Ala tail promotes nascent chain degradation. May add between 1 and at least 8 Ala residues. Binds to stalled 50S ribosomal subunits.</text>
</comment>
<keyword evidence="5" id="KW-0175">Coiled coil</keyword>
<dbReference type="InterPro" id="IPR008532">
    <property type="entry name" value="NFACT_RNA-bd"/>
</dbReference>
<dbReference type="GO" id="GO:0000049">
    <property type="term" value="F:tRNA binding"/>
    <property type="evidence" value="ECO:0007669"/>
    <property type="project" value="UniProtKB-UniRule"/>
</dbReference>
<accession>C2KWU1</accession>
<evidence type="ECO:0000256" key="5">
    <source>
        <dbReference type="HAMAP-Rule" id="MF_00844"/>
    </source>
</evidence>
<keyword evidence="1 5" id="KW-0820">tRNA-binding</keyword>
<comment type="similarity">
    <text evidence="5">Belongs to the NEMF family.</text>
</comment>
<evidence type="ECO:0000259" key="6">
    <source>
        <dbReference type="Pfam" id="PF05670"/>
    </source>
</evidence>
<dbReference type="InterPro" id="IPR043682">
    <property type="entry name" value="RqcH_bacterial"/>
</dbReference>
<proteinExistence type="inferred from homology"/>
<dbReference type="Proteomes" id="UP000004121">
    <property type="component" value="Unassembled WGS sequence"/>
</dbReference>
<dbReference type="AlphaFoldDB" id="C2KWU1"/>
<dbReference type="Pfam" id="PF05833">
    <property type="entry name" value="NFACT_N"/>
    <property type="match status" value="1"/>
</dbReference>
<evidence type="ECO:0000256" key="4">
    <source>
        <dbReference type="ARBA" id="ARBA00022917"/>
    </source>
</evidence>
<dbReference type="HOGENOM" id="CLU_022481_1_0_9"/>
<keyword evidence="2 5" id="KW-0699">rRNA-binding</keyword>
<dbReference type="FunCoup" id="C2KWU1">
    <property type="interactions" value="128"/>
</dbReference>
<name>C2KWU1_9FIRM</name>
<dbReference type="EMBL" id="ACKX01000089">
    <property type="protein sequence ID" value="EEJ51805.1"/>
    <property type="molecule type" value="Genomic_DNA"/>
</dbReference>
<reference evidence="7 8" key="1">
    <citation type="submission" date="2009-04" db="EMBL/GenBank/DDBJ databases">
        <authorList>
            <person name="Qin X."/>
            <person name="Bachman B."/>
            <person name="Battles P."/>
            <person name="Bell A."/>
            <person name="Bess C."/>
            <person name="Bickham C."/>
            <person name="Chaboub L."/>
            <person name="Chen D."/>
            <person name="Coyle M."/>
            <person name="Deiros D.R."/>
            <person name="Dinh H."/>
            <person name="Forbes L."/>
            <person name="Fowler G."/>
            <person name="Francisco L."/>
            <person name="Fu Q."/>
            <person name="Gubbala S."/>
            <person name="Hale W."/>
            <person name="Han Y."/>
            <person name="Hemphill L."/>
            <person name="Highlander S.K."/>
            <person name="Hirani K."/>
            <person name="Hogues M."/>
            <person name="Jackson L."/>
            <person name="Jakkamsetti A."/>
            <person name="Javaid M."/>
            <person name="Jiang H."/>
            <person name="Korchina V."/>
            <person name="Kovar C."/>
            <person name="Lara F."/>
            <person name="Lee S."/>
            <person name="Mata R."/>
            <person name="Mathew T."/>
            <person name="Moen C."/>
            <person name="Morales K."/>
            <person name="Munidasa M."/>
            <person name="Nazareth L."/>
            <person name="Ngo R."/>
            <person name="Nguyen L."/>
            <person name="Okwuonu G."/>
            <person name="Ongeri F."/>
            <person name="Patil S."/>
            <person name="Petrosino J."/>
            <person name="Pham C."/>
            <person name="Pham P."/>
            <person name="Pu L.-L."/>
            <person name="Puazo M."/>
            <person name="Raj R."/>
            <person name="Reid J."/>
            <person name="Rouhana J."/>
            <person name="Saada N."/>
            <person name="Shang Y."/>
            <person name="Simmons D."/>
            <person name="Thornton R."/>
            <person name="Warren J."/>
            <person name="Weissenberger G."/>
            <person name="Zhang J."/>
            <person name="Zhang L."/>
            <person name="Zhou C."/>
            <person name="Zhu D."/>
            <person name="Muzny D."/>
            <person name="Worley K."/>
            <person name="Gibbs R."/>
        </authorList>
    </citation>
    <scope>NUCLEOTIDE SEQUENCE [LARGE SCALE GENOMIC DNA]</scope>
    <source>
        <strain evidence="7 8">F0268</strain>
    </source>
</reference>
<feature type="coiled-coil region" evidence="5">
    <location>
        <begin position="409"/>
        <end position="436"/>
    </location>
</feature>
<dbReference type="GO" id="GO:0019843">
    <property type="term" value="F:rRNA binding"/>
    <property type="evidence" value="ECO:0007669"/>
    <property type="project" value="UniProtKB-UniRule"/>
</dbReference>
<protein>
    <recommendedName>
        <fullName evidence="5">Rqc2 homolog RqcH</fullName>
        <shortName evidence="5">RqcH</shortName>
    </recommendedName>
</protein>
<dbReference type="GO" id="GO:0043023">
    <property type="term" value="F:ribosomal large subunit binding"/>
    <property type="evidence" value="ECO:0007669"/>
    <property type="project" value="UniProtKB-UniRule"/>
</dbReference>
<comment type="subunit">
    <text evidence="5">Associates with stalled 50S ribosomal subunits. Binds to RqcP.</text>
</comment>
<keyword evidence="8" id="KW-1185">Reference proteome</keyword>
<dbReference type="Pfam" id="PF05670">
    <property type="entry name" value="NFACT-R_1"/>
    <property type="match status" value="1"/>
</dbReference>
<feature type="domain" description="NFACT RNA-binding" evidence="6">
    <location>
        <begin position="486"/>
        <end position="583"/>
    </location>
</feature>
<keyword evidence="4 5" id="KW-0648">Protein biosynthesis</keyword>
<evidence type="ECO:0000256" key="2">
    <source>
        <dbReference type="ARBA" id="ARBA00022730"/>
    </source>
</evidence>
<sequence length="613" mass="70064">MIARWIYYFKWKRTVFMAFDGLYLAACIAEFQERILGGKISKIIQSEKDELQLFIKKEKNTEILHLSANPSFPLLYLANEGKTAPITAPSFCMSLRKHIGNGIIQSIRQASLKLTEAGLERVLFLDISHRDELGDVGIKHLAVEIMGKYSNIILLKEDYTILDAIKRISLSQSSVREVLPGREYFIPDAFHKENILSFPMDKLDALLGKDALPLWECLFQSFSGLSPLLARELCLSASLPIDKLSNTLSLEEGMQVQEAILTFRRTIQERDFHPVILYEGEKAFDFSALSVQQYKGNPAFSEEYIASPSALLLQYYGNKERDDRVRQKSTDLKKQCHTLLERCNKKLALQEKQLKDTEKKDKFRIYGELLTTYGYSLSGGEKELVCENYYTGKEEKIPLDPTLSPMDNAKKYFEKYDKAKRTEQNLLEQVAESKKTLYHLQSIMNSIQLAESAGDLDAIRAEMGDFGYIKKVSGKKKKQRKEDQSKPRLFRSSDGYLLYVGKNNQQNEILSFQIAEGKDFWFHGKNIPGSHVIAKTEGKDLEELPDRLFEEAAELAAYFSSEGSSQKVDVDYTQKKNLKKVPGAAPGFVIYHQNYSILVSPKLELEEIKDFPW</sequence>
<evidence type="ECO:0000313" key="7">
    <source>
        <dbReference type="EMBL" id="EEJ51805.1"/>
    </source>
</evidence>
<comment type="caution">
    <text evidence="7">The sequence shown here is derived from an EMBL/GenBank/DDBJ whole genome shotgun (WGS) entry which is preliminary data.</text>
</comment>
<dbReference type="GO" id="GO:0072344">
    <property type="term" value="P:rescue of stalled ribosome"/>
    <property type="evidence" value="ECO:0007669"/>
    <property type="project" value="UniProtKB-UniRule"/>
</dbReference>
<dbReference type="PANTHER" id="PTHR15239">
    <property type="entry name" value="NUCLEAR EXPORT MEDIATOR FACTOR NEMF"/>
    <property type="match status" value="1"/>
</dbReference>
<dbReference type="GO" id="GO:1990112">
    <property type="term" value="C:RQC complex"/>
    <property type="evidence" value="ECO:0007669"/>
    <property type="project" value="TreeGrafter"/>
</dbReference>
<organism evidence="7 8">
    <name type="scientific">Oribacterium sinus F0268</name>
    <dbReference type="NCBI Taxonomy" id="585501"/>
    <lineage>
        <taxon>Bacteria</taxon>
        <taxon>Bacillati</taxon>
        <taxon>Bacillota</taxon>
        <taxon>Clostridia</taxon>
        <taxon>Lachnospirales</taxon>
        <taxon>Lachnospiraceae</taxon>
        <taxon>Oribacterium</taxon>
    </lineage>
</organism>
<dbReference type="PANTHER" id="PTHR15239:SF6">
    <property type="entry name" value="RIBOSOME QUALITY CONTROL COMPLEX SUBUNIT NEMF"/>
    <property type="match status" value="1"/>
</dbReference>
<dbReference type="STRING" id="585501.HMPREF6123_0960"/>
<dbReference type="InterPro" id="IPR051608">
    <property type="entry name" value="RQC_Subunit_NEMF"/>
</dbReference>